<dbReference type="Proteomes" id="UP000054324">
    <property type="component" value="Unassembled WGS sequence"/>
</dbReference>
<sequence>MWAIQCILDSGGSIDLRAAECDVIDGPALGTDDSVRPTSVPQATSARHPAATSSGIWKSICMLRRPI</sequence>
<keyword evidence="3" id="KW-1185">Reference proteome</keyword>
<dbReference type="GeneID" id="20320507"/>
<evidence type="ECO:0000313" key="3">
    <source>
        <dbReference type="Proteomes" id="UP000054324"/>
    </source>
</evidence>
<feature type="compositionally biased region" description="Polar residues" evidence="1">
    <location>
        <begin position="36"/>
        <end position="51"/>
    </location>
</feature>
<dbReference type="RefSeq" id="XP_009169822.1">
    <property type="nucleotide sequence ID" value="XM_009171558.1"/>
</dbReference>
<name>A0A075ADZ8_OPIVI</name>
<feature type="region of interest" description="Disordered" evidence="1">
    <location>
        <begin position="30"/>
        <end position="51"/>
    </location>
</feature>
<evidence type="ECO:0000256" key="1">
    <source>
        <dbReference type="SAM" id="MobiDB-lite"/>
    </source>
</evidence>
<gene>
    <name evidence="2" type="ORF">T265_06325</name>
</gene>
<accession>A0A075ADZ8</accession>
<evidence type="ECO:0000313" key="2">
    <source>
        <dbReference type="EMBL" id="KER26404.1"/>
    </source>
</evidence>
<dbReference type="CTD" id="20320507"/>
<proteinExistence type="predicted"/>
<organism evidence="2 3">
    <name type="scientific">Opisthorchis viverrini</name>
    <name type="common">Southeast Asian liver fluke</name>
    <dbReference type="NCBI Taxonomy" id="6198"/>
    <lineage>
        <taxon>Eukaryota</taxon>
        <taxon>Metazoa</taxon>
        <taxon>Spiralia</taxon>
        <taxon>Lophotrochozoa</taxon>
        <taxon>Platyhelminthes</taxon>
        <taxon>Trematoda</taxon>
        <taxon>Digenea</taxon>
        <taxon>Opisthorchiida</taxon>
        <taxon>Opisthorchiata</taxon>
        <taxon>Opisthorchiidae</taxon>
        <taxon>Opisthorchis</taxon>
    </lineage>
</organism>
<dbReference type="AlphaFoldDB" id="A0A075ADZ8"/>
<dbReference type="EMBL" id="KL596748">
    <property type="protein sequence ID" value="KER26404.1"/>
    <property type="molecule type" value="Genomic_DNA"/>
</dbReference>
<protein>
    <submittedName>
        <fullName evidence="2">Uncharacterized protein</fullName>
    </submittedName>
</protein>
<dbReference type="KEGG" id="ovi:T265_06325"/>
<reference evidence="2 3" key="1">
    <citation type="submission" date="2013-11" db="EMBL/GenBank/DDBJ databases">
        <title>Opisthorchis viverrini - life in the bile duct.</title>
        <authorList>
            <person name="Young N.D."/>
            <person name="Nagarajan N."/>
            <person name="Lin S.J."/>
            <person name="Korhonen P.K."/>
            <person name="Jex A.R."/>
            <person name="Hall R.S."/>
            <person name="Safavi-Hemami H."/>
            <person name="Kaewkong W."/>
            <person name="Bertrand D."/>
            <person name="Gao S."/>
            <person name="Seet Q."/>
            <person name="Wongkham S."/>
            <person name="Teh B.T."/>
            <person name="Wongkham C."/>
            <person name="Intapan P.M."/>
            <person name="Maleewong W."/>
            <person name="Yang X."/>
            <person name="Hu M."/>
            <person name="Wang Z."/>
            <person name="Hofmann A."/>
            <person name="Sternberg P.W."/>
            <person name="Tan P."/>
            <person name="Wang J."/>
            <person name="Gasser R.B."/>
        </authorList>
    </citation>
    <scope>NUCLEOTIDE SEQUENCE [LARGE SCALE GENOMIC DNA]</scope>
</reference>